<organism evidence="1 2">
    <name type="scientific">Candidatus Gottesmanbacteria bacterium RIFCSPHIGHO2_01_FULL_39_10</name>
    <dbReference type="NCBI Taxonomy" id="1798375"/>
    <lineage>
        <taxon>Bacteria</taxon>
        <taxon>Candidatus Gottesmaniibacteriota</taxon>
    </lineage>
</organism>
<evidence type="ECO:0000313" key="1">
    <source>
        <dbReference type="EMBL" id="OGG12963.1"/>
    </source>
</evidence>
<sequence>MSDEGKELPLDLEKGATEARVLKNEIAPMVERSVKGTAESNPELKKKAAPLGETGYLELGSQRLKQIETKYPDYYDALMARQDAITRLTDTLLPGYAPIWEGHGGMTPGQAKRRAGSLPTKAWEEARGSAEKTATTTIDYITRTVNDERRKAQSGYILELDIDTLGRVNKAIKEEIEDGHILHEHRIEARQIGALTEGVWATLNAIDQERLVKPEFNLDIGKALQKQEAFDKSKT</sequence>
<dbReference type="EMBL" id="MFJE01000066">
    <property type="protein sequence ID" value="OGG12963.1"/>
    <property type="molecule type" value="Genomic_DNA"/>
</dbReference>
<name>A0A1F5ZKR8_9BACT</name>
<proteinExistence type="predicted"/>
<dbReference type="AlphaFoldDB" id="A0A1F5ZKR8"/>
<gene>
    <name evidence="1" type="ORF">A2773_03025</name>
</gene>
<comment type="caution">
    <text evidence="1">The sequence shown here is derived from an EMBL/GenBank/DDBJ whole genome shotgun (WGS) entry which is preliminary data.</text>
</comment>
<evidence type="ECO:0000313" key="2">
    <source>
        <dbReference type="Proteomes" id="UP000177383"/>
    </source>
</evidence>
<protein>
    <submittedName>
        <fullName evidence="1">Uncharacterized protein</fullName>
    </submittedName>
</protein>
<accession>A0A1F5ZKR8</accession>
<dbReference type="Proteomes" id="UP000177383">
    <property type="component" value="Unassembled WGS sequence"/>
</dbReference>
<reference evidence="1 2" key="1">
    <citation type="journal article" date="2016" name="Nat. Commun.">
        <title>Thousands of microbial genomes shed light on interconnected biogeochemical processes in an aquifer system.</title>
        <authorList>
            <person name="Anantharaman K."/>
            <person name="Brown C.T."/>
            <person name="Hug L.A."/>
            <person name="Sharon I."/>
            <person name="Castelle C.J."/>
            <person name="Probst A.J."/>
            <person name="Thomas B.C."/>
            <person name="Singh A."/>
            <person name="Wilkins M.J."/>
            <person name="Karaoz U."/>
            <person name="Brodie E.L."/>
            <person name="Williams K.H."/>
            <person name="Hubbard S.S."/>
            <person name="Banfield J.F."/>
        </authorList>
    </citation>
    <scope>NUCLEOTIDE SEQUENCE [LARGE SCALE GENOMIC DNA]</scope>
</reference>